<dbReference type="InterPro" id="IPR036425">
    <property type="entry name" value="MoaB/Mog-like_dom_sf"/>
</dbReference>
<dbReference type="EC" id="2.10.1.1" evidence="6"/>
<dbReference type="InterPro" id="IPR038987">
    <property type="entry name" value="MoeA-like"/>
</dbReference>
<dbReference type="EMBL" id="AKWZ02000010">
    <property type="protein sequence ID" value="EPG73521.1"/>
    <property type="molecule type" value="Genomic_DNA"/>
</dbReference>
<comment type="similarity">
    <text evidence="3 6">Belongs to the MoeA family.</text>
</comment>
<dbReference type="GO" id="GO:0005829">
    <property type="term" value="C:cytosol"/>
    <property type="evidence" value="ECO:0007669"/>
    <property type="project" value="TreeGrafter"/>
</dbReference>
<dbReference type="Pfam" id="PF00994">
    <property type="entry name" value="MoCF_biosynth"/>
    <property type="match status" value="1"/>
</dbReference>
<evidence type="ECO:0000256" key="1">
    <source>
        <dbReference type="ARBA" id="ARBA00002901"/>
    </source>
</evidence>
<comment type="pathway">
    <text evidence="2 6">Cofactor biosynthesis; molybdopterin biosynthesis.</text>
</comment>
<protein>
    <recommendedName>
        <fullName evidence="6">Molybdopterin molybdenumtransferase</fullName>
        <ecNumber evidence="6">2.10.1.1</ecNumber>
    </recommendedName>
</protein>
<sequence length="394" mass="43316">MISVEEAISQILNQAESASFVTVPLKSAIGRVLAQSVAADRDYPPFNRATMDGFAVRDEGFSTERVYKYKREVSAGMSIDLSPEEEAVRIMTGAPVPDGLNVVIKVEDSREQDAIGEVRFETKSIKKYLNIALQGEDLKKGDVVFSGGETLSAAAISLLASLGKRTIKVSETPKVSIVSTGNEVVSMEQDPLPWQIRDSNSYSLLSFLSKFGIEPEFVALVPDDESKIREALAKGLESDILLLSGGVSMGNLDLIPPVLKSLTVEQLFHKVLIKPGKPIWFGKRNKTAVFGLPGNPFSVQVCARIFVEPYIRKFLGMNSEQFLRLPFLGSRKKKNQLSEYFPAVLETSERTGVSPKLFNGSGDIRAGLFSDGIALHPSNRESLEVGDFVEFRFW</sequence>
<keyword evidence="9" id="KW-1185">Reference proteome</keyword>
<dbReference type="InterPro" id="IPR005110">
    <property type="entry name" value="MoeA_linker/N"/>
</dbReference>
<organism evidence="8 9">
    <name type="scientific">Leptospira fainei serovar Hurstbridge str. BUT 6</name>
    <dbReference type="NCBI Taxonomy" id="1193011"/>
    <lineage>
        <taxon>Bacteria</taxon>
        <taxon>Pseudomonadati</taxon>
        <taxon>Spirochaetota</taxon>
        <taxon>Spirochaetia</taxon>
        <taxon>Leptospirales</taxon>
        <taxon>Leptospiraceae</taxon>
        <taxon>Leptospira</taxon>
    </lineage>
</organism>
<dbReference type="AlphaFoldDB" id="S3UT09"/>
<dbReference type="UniPathway" id="UPA00344"/>
<dbReference type="CDD" id="cd00887">
    <property type="entry name" value="MoeA"/>
    <property type="match status" value="1"/>
</dbReference>
<dbReference type="Gene3D" id="3.90.105.10">
    <property type="entry name" value="Molybdopterin biosynthesis moea protein, domain 2"/>
    <property type="match status" value="1"/>
</dbReference>
<reference evidence="8" key="1">
    <citation type="submission" date="2013-04" db="EMBL/GenBank/DDBJ databases">
        <authorList>
            <person name="Harkins D.M."/>
            <person name="Durkin A.S."/>
            <person name="Selengut J.D."/>
            <person name="Sanka R."/>
            <person name="DePew J."/>
            <person name="Purushe J."/>
            <person name="Ahmed A."/>
            <person name="van der Linden H."/>
            <person name="Goris M.G.A."/>
            <person name="Hartskeerl R.A."/>
            <person name="Vinetz J.M."/>
            <person name="Sutton G.G."/>
            <person name="Nelson W.C."/>
            <person name="Fouts D.E."/>
        </authorList>
    </citation>
    <scope>NUCLEOTIDE SEQUENCE [LARGE SCALE GENOMIC DNA]</scope>
    <source>
        <strain evidence="8">BUT 6</strain>
    </source>
</reference>
<dbReference type="Pfam" id="PF03453">
    <property type="entry name" value="MoeA_N"/>
    <property type="match status" value="1"/>
</dbReference>
<keyword evidence="6" id="KW-0479">Metal-binding</keyword>
<dbReference type="OrthoDB" id="9804758at2"/>
<evidence type="ECO:0000256" key="5">
    <source>
        <dbReference type="ARBA" id="ARBA00047317"/>
    </source>
</evidence>
<keyword evidence="4 6" id="KW-0501">Molybdenum cofactor biosynthesis</keyword>
<dbReference type="NCBIfam" id="TIGR00177">
    <property type="entry name" value="molyb_syn"/>
    <property type="match status" value="1"/>
</dbReference>
<dbReference type="PANTHER" id="PTHR10192:SF5">
    <property type="entry name" value="GEPHYRIN"/>
    <property type="match status" value="1"/>
</dbReference>
<dbReference type="GO" id="GO:0061599">
    <property type="term" value="F:molybdopterin molybdotransferase activity"/>
    <property type="evidence" value="ECO:0007669"/>
    <property type="project" value="UniProtKB-UniRule"/>
</dbReference>
<dbReference type="STRING" id="1193011.LEP1GSC058_3551"/>
<dbReference type="InterPro" id="IPR036688">
    <property type="entry name" value="MoeA_C_domain_IV_sf"/>
</dbReference>
<dbReference type="RefSeq" id="WP_016550000.1">
    <property type="nucleotide sequence ID" value="NZ_AKWZ02000010.1"/>
</dbReference>
<comment type="function">
    <text evidence="1 6">Catalyzes the insertion of molybdate into adenylated molybdopterin with the concomitant release of AMP.</text>
</comment>
<dbReference type="SUPFAM" id="SSF63882">
    <property type="entry name" value="MoeA N-terminal region -like"/>
    <property type="match status" value="1"/>
</dbReference>
<evidence type="ECO:0000256" key="3">
    <source>
        <dbReference type="ARBA" id="ARBA00010763"/>
    </source>
</evidence>
<evidence type="ECO:0000313" key="9">
    <source>
        <dbReference type="Proteomes" id="UP000014540"/>
    </source>
</evidence>
<dbReference type="PROSITE" id="PS01079">
    <property type="entry name" value="MOCF_BIOSYNTHESIS_2"/>
    <property type="match status" value="1"/>
</dbReference>
<evidence type="ECO:0000256" key="4">
    <source>
        <dbReference type="ARBA" id="ARBA00023150"/>
    </source>
</evidence>
<dbReference type="Proteomes" id="UP000014540">
    <property type="component" value="Unassembled WGS sequence"/>
</dbReference>
<keyword evidence="6" id="KW-0500">Molybdenum</keyword>
<name>S3UT09_9LEPT</name>
<dbReference type="InterPro" id="IPR001453">
    <property type="entry name" value="MoaB/Mog_dom"/>
</dbReference>
<accession>S3UT09</accession>
<evidence type="ECO:0000256" key="6">
    <source>
        <dbReference type="RuleBase" id="RU365090"/>
    </source>
</evidence>
<evidence type="ECO:0000256" key="2">
    <source>
        <dbReference type="ARBA" id="ARBA00005046"/>
    </source>
</evidence>
<dbReference type="SUPFAM" id="SSF53218">
    <property type="entry name" value="Molybdenum cofactor biosynthesis proteins"/>
    <property type="match status" value="1"/>
</dbReference>
<feature type="domain" description="MoaB/Mog" evidence="7">
    <location>
        <begin position="176"/>
        <end position="313"/>
    </location>
</feature>
<keyword evidence="6" id="KW-0460">Magnesium</keyword>
<gene>
    <name evidence="8" type="ORF">LEP1GSC058_3551</name>
</gene>
<comment type="cofactor">
    <cofactor evidence="6">
        <name>Mg(2+)</name>
        <dbReference type="ChEBI" id="CHEBI:18420"/>
    </cofactor>
</comment>
<dbReference type="SUPFAM" id="SSF63867">
    <property type="entry name" value="MoeA C-terminal domain-like"/>
    <property type="match status" value="1"/>
</dbReference>
<dbReference type="Gene3D" id="3.40.980.10">
    <property type="entry name" value="MoaB/Mog-like domain"/>
    <property type="match status" value="1"/>
</dbReference>
<dbReference type="PANTHER" id="PTHR10192">
    <property type="entry name" value="MOLYBDOPTERIN BIOSYNTHESIS PROTEIN"/>
    <property type="match status" value="1"/>
</dbReference>
<proteinExistence type="inferred from homology"/>
<comment type="catalytic activity">
    <reaction evidence="5">
        <text>adenylyl-molybdopterin + molybdate = Mo-molybdopterin + AMP + H(+)</text>
        <dbReference type="Rhea" id="RHEA:35047"/>
        <dbReference type="ChEBI" id="CHEBI:15378"/>
        <dbReference type="ChEBI" id="CHEBI:36264"/>
        <dbReference type="ChEBI" id="CHEBI:62727"/>
        <dbReference type="ChEBI" id="CHEBI:71302"/>
        <dbReference type="ChEBI" id="CHEBI:456215"/>
        <dbReference type="EC" id="2.10.1.1"/>
    </reaction>
</comment>
<evidence type="ECO:0000259" key="7">
    <source>
        <dbReference type="SMART" id="SM00852"/>
    </source>
</evidence>
<dbReference type="InterPro" id="IPR036135">
    <property type="entry name" value="MoeA_linker/N_sf"/>
</dbReference>
<keyword evidence="6" id="KW-0808">Transferase</keyword>
<dbReference type="SMART" id="SM00852">
    <property type="entry name" value="MoCF_biosynth"/>
    <property type="match status" value="1"/>
</dbReference>
<dbReference type="Gene3D" id="2.170.190.11">
    <property type="entry name" value="Molybdopterin biosynthesis moea protein, domain 3"/>
    <property type="match status" value="1"/>
</dbReference>
<dbReference type="GO" id="GO:0006777">
    <property type="term" value="P:Mo-molybdopterin cofactor biosynthetic process"/>
    <property type="evidence" value="ECO:0007669"/>
    <property type="project" value="UniProtKB-UniRule"/>
</dbReference>
<dbReference type="Gene3D" id="2.40.340.10">
    <property type="entry name" value="MoeA, C-terminal, domain IV"/>
    <property type="match status" value="1"/>
</dbReference>
<dbReference type="GO" id="GO:0046872">
    <property type="term" value="F:metal ion binding"/>
    <property type="evidence" value="ECO:0007669"/>
    <property type="project" value="UniProtKB-UniRule"/>
</dbReference>
<comment type="caution">
    <text evidence="8">The sequence shown here is derived from an EMBL/GenBank/DDBJ whole genome shotgun (WGS) entry which is preliminary data.</text>
</comment>
<evidence type="ECO:0000313" key="8">
    <source>
        <dbReference type="EMBL" id="EPG73521.1"/>
    </source>
</evidence>
<dbReference type="InterPro" id="IPR008284">
    <property type="entry name" value="MoCF_biosynth_CS"/>
</dbReference>